<feature type="compositionally biased region" description="Gly residues" evidence="1">
    <location>
        <begin position="95"/>
        <end position="105"/>
    </location>
</feature>
<keyword evidence="2" id="KW-0732">Signal</keyword>
<dbReference type="Gene3D" id="1.10.238.10">
    <property type="entry name" value="EF-hand"/>
    <property type="match status" value="1"/>
</dbReference>
<feature type="signal peptide" evidence="2">
    <location>
        <begin position="1"/>
        <end position="22"/>
    </location>
</feature>
<feature type="chain" id="PRO_5008533021" description="EF-hand domain-containing protein" evidence="2">
    <location>
        <begin position="23"/>
        <end position="115"/>
    </location>
</feature>
<proteinExistence type="predicted"/>
<dbReference type="SUPFAM" id="SSF47473">
    <property type="entry name" value="EF-hand"/>
    <property type="match status" value="1"/>
</dbReference>
<evidence type="ECO:0000256" key="2">
    <source>
        <dbReference type="SAM" id="SignalP"/>
    </source>
</evidence>
<name>A0A1B1YTA4_9GAMM</name>
<evidence type="ECO:0000256" key="1">
    <source>
        <dbReference type="SAM" id="MobiDB-lite"/>
    </source>
</evidence>
<gene>
    <name evidence="3" type="ORF">PG2T_06930</name>
</gene>
<protein>
    <recommendedName>
        <fullName evidence="5">EF-hand domain-containing protein</fullName>
    </recommendedName>
</protein>
<keyword evidence="4" id="KW-1185">Reference proteome</keyword>
<dbReference type="RefSeq" id="WP_068803724.1">
    <property type="nucleotide sequence ID" value="NZ_CP014671.1"/>
</dbReference>
<dbReference type="InterPro" id="IPR011992">
    <property type="entry name" value="EF-hand-dom_pair"/>
</dbReference>
<dbReference type="OrthoDB" id="6089795at2"/>
<accession>A0A1B1YTA4</accession>
<evidence type="ECO:0000313" key="4">
    <source>
        <dbReference type="Proteomes" id="UP000092952"/>
    </source>
</evidence>
<dbReference type="EMBL" id="CP014671">
    <property type="protein sequence ID" value="ANX03952.1"/>
    <property type="molecule type" value="Genomic_DNA"/>
</dbReference>
<dbReference type="InParanoid" id="A0A1B1YTA4"/>
<reference evidence="4" key="1">
    <citation type="submission" date="2016-03" db="EMBL/GenBank/DDBJ databases">
        <title>Complete genome sequence of Solimmundus cernigliae, representing a novel lineage of polycyclic aromatic hydrocarbon degraders within the Gammaproteobacteria.</title>
        <authorList>
            <person name="Singleton D.R."/>
            <person name="Dickey A.N."/>
            <person name="Scholl E.H."/>
            <person name="Wright F.A."/>
            <person name="Aitken M.D."/>
        </authorList>
    </citation>
    <scope>NUCLEOTIDE SEQUENCE [LARGE SCALE GENOMIC DNA]</scope>
    <source>
        <strain evidence="4">TR3.2</strain>
    </source>
</reference>
<dbReference type="AlphaFoldDB" id="A0A1B1YTA4"/>
<dbReference type="Proteomes" id="UP000092952">
    <property type="component" value="Chromosome"/>
</dbReference>
<sequence>MSARRLVWTLTAALAFSGSALAQGMMGMGMHGMMMGEGDQKVSKEEFLKHAEARFARMDANKDGVIDATDRAAMRKRMQDCMGMMDGGMGGMDGGMKGGAAGGAGQDHEAHHPKP</sequence>
<evidence type="ECO:0000313" key="3">
    <source>
        <dbReference type="EMBL" id="ANX03952.1"/>
    </source>
</evidence>
<feature type="region of interest" description="Disordered" evidence="1">
    <location>
        <begin position="95"/>
        <end position="115"/>
    </location>
</feature>
<feature type="compositionally biased region" description="Basic and acidic residues" evidence="1">
    <location>
        <begin position="106"/>
        <end position="115"/>
    </location>
</feature>
<dbReference type="KEGG" id="gbi:PG2T_06930"/>
<evidence type="ECO:0008006" key="5">
    <source>
        <dbReference type="Google" id="ProtNLM"/>
    </source>
</evidence>
<organism evidence="3 4">
    <name type="scientific">Immundisolibacter cernigliae</name>
    <dbReference type="NCBI Taxonomy" id="1810504"/>
    <lineage>
        <taxon>Bacteria</taxon>
        <taxon>Pseudomonadati</taxon>
        <taxon>Pseudomonadota</taxon>
        <taxon>Gammaproteobacteria</taxon>
        <taxon>Immundisolibacterales</taxon>
        <taxon>Immundisolibacteraceae</taxon>
        <taxon>Immundisolibacter</taxon>
    </lineage>
</organism>